<dbReference type="InterPro" id="IPR003593">
    <property type="entry name" value="AAA+_ATPase"/>
</dbReference>
<dbReference type="FunFam" id="3.40.50.300:FF:000134">
    <property type="entry name" value="Iron-enterobactin ABC transporter ATP-binding protein"/>
    <property type="match status" value="1"/>
</dbReference>
<evidence type="ECO:0000256" key="8">
    <source>
        <dbReference type="ARBA" id="ARBA00023065"/>
    </source>
</evidence>
<proteinExistence type="predicted"/>
<dbReference type="InterPro" id="IPR027417">
    <property type="entry name" value="P-loop_NTPase"/>
</dbReference>
<evidence type="ECO:0000256" key="4">
    <source>
        <dbReference type="ARBA" id="ARBA00022496"/>
    </source>
</evidence>
<sequence length="288" mass="31051">MTKQPVELPQPGIAGETRPVTPRRLQTNNVSLGYGGRQIVSDLSLQVPTGQVSVIIGANGCGKSTLLRGMARLLTPAGGAVLLDGKNVHSMPSKEVAKIMGLLPQSPNAPEGITVADLVGRGRYPHQGWFRQWTADDDRAVTAALIATDTLALADRPIDEMSGGQRQRVWIAMALAQETDVLLLDEPTTFLDLAHQLEVLDLLTDLNRRRGTTIVVVMHDLNLACRYADHLVAMCDGQVISSGTPREVITAELMRDVFGLSATVIDDPVSHTPTIIPIGRHHCDDLTP</sequence>
<keyword evidence="9" id="KW-0472">Membrane</keyword>
<dbReference type="InterPro" id="IPR003439">
    <property type="entry name" value="ABC_transporter-like_ATP-bd"/>
</dbReference>
<comment type="subcellular location">
    <subcellularLocation>
        <location evidence="1">Cell membrane</location>
        <topology evidence="1">Peripheral membrane protein</topology>
    </subcellularLocation>
</comment>
<keyword evidence="13" id="KW-1185">Reference proteome</keyword>
<evidence type="ECO:0000256" key="9">
    <source>
        <dbReference type="ARBA" id="ARBA00023136"/>
    </source>
</evidence>
<dbReference type="PROSITE" id="PS50893">
    <property type="entry name" value="ABC_TRANSPORTER_2"/>
    <property type="match status" value="1"/>
</dbReference>
<evidence type="ECO:0000256" key="1">
    <source>
        <dbReference type="ARBA" id="ARBA00004202"/>
    </source>
</evidence>
<keyword evidence="4" id="KW-0410">Iron transport</keyword>
<keyword evidence="6 12" id="KW-0067">ATP-binding</keyword>
<dbReference type="KEGG" id="mik:FOE78_03655"/>
<keyword evidence="7" id="KW-0408">Iron</keyword>
<dbReference type="InterPro" id="IPR051535">
    <property type="entry name" value="Siderophore_ABC-ATPase"/>
</dbReference>
<dbReference type="OrthoDB" id="5296765at2"/>
<evidence type="ECO:0000256" key="10">
    <source>
        <dbReference type="SAM" id="MobiDB-lite"/>
    </source>
</evidence>
<keyword evidence="8" id="KW-0406">Ion transport</keyword>
<dbReference type="PROSITE" id="PS00211">
    <property type="entry name" value="ABC_TRANSPORTER_1"/>
    <property type="match status" value="1"/>
</dbReference>
<dbReference type="GO" id="GO:0006826">
    <property type="term" value="P:iron ion transport"/>
    <property type="evidence" value="ECO:0007669"/>
    <property type="project" value="UniProtKB-KW"/>
</dbReference>
<dbReference type="Proteomes" id="UP000319263">
    <property type="component" value="Chromosome"/>
</dbReference>
<evidence type="ECO:0000256" key="5">
    <source>
        <dbReference type="ARBA" id="ARBA00022741"/>
    </source>
</evidence>
<protein>
    <submittedName>
        <fullName evidence="12">ABC transporter ATP-binding protein</fullName>
    </submittedName>
</protein>
<dbReference type="InterPro" id="IPR017871">
    <property type="entry name" value="ABC_transporter-like_CS"/>
</dbReference>
<dbReference type="EMBL" id="CP041692">
    <property type="protein sequence ID" value="QDP98552.1"/>
    <property type="molecule type" value="Genomic_DNA"/>
</dbReference>
<name>A0A516Q5B1_9ACTN</name>
<feature type="domain" description="ABC transporter" evidence="11">
    <location>
        <begin position="25"/>
        <end position="261"/>
    </location>
</feature>
<organism evidence="12 13">
    <name type="scientific">Microlunatus elymi</name>
    <dbReference type="NCBI Taxonomy" id="2596828"/>
    <lineage>
        <taxon>Bacteria</taxon>
        <taxon>Bacillati</taxon>
        <taxon>Actinomycetota</taxon>
        <taxon>Actinomycetes</taxon>
        <taxon>Propionibacteriales</taxon>
        <taxon>Propionibacteriaceae</taxon>
        <taxon>Microlunatus</taxon>
    </lineage>
</organism>
<evidence type="ECO:0000256" key="6">
    <source>
        <dbReference type="ARBA" id="ARBA00022840"/>
    </source>
</evidence>
<dbReference type="PANTHER" id="PTHR42771:SF2">
    <property type="entry name" value="IRON(3+)-HYDROXAMATE IMPORT ATP-BINDING PROTEIN FHUC"/>
    <property type="match status" value="1"/>
</dbReference>
<dbReference type="CDD" id="cd03214">
    <property type="entry name" value="ABC_Iron-Siderophores_B12_Hemin"/>
    <property type="match status" value="1"/>
</dbReference>
<evidence type="ECO:0000256" key="2">
    <source>
        <dbReference type="ARBA" id="ARBA00022448"/>
    </source>
</evidence>
<evidence type="ECO:0000313" key="12">
    <source>
        <dbReference type="EMBL" id="QDP98552.1"/>
    </source>
</evidence>
<evidence type="ECO:0000256" key="3">
    <source>
        <dbReference type="ARBA" id="ARBA00022475"/>
    </source>
</evidence>
<evidence type="ECO:0000256" key="7">
    <source>
        <dbReference type="ARBA" id="ARBA00023004"/>
    </source>
</evidence>
<keyword evidence="2" id="KW-0813">Transport</keyword>
<dbReference type="RefSeq" id="WP_143988499.1">
    <property type="nucleotide sequence ID" value="NZ_CP041692.1"/>
</dbReference>
<dbReference type="SUPFAM" id="SSF52540">
    <property type="entry name" value="P-loop containing nucleoside triphosphate hydrolases"/>
    <property type="match status" value="1"/>
</dbReference>
<dbReference type="GO" id="GO:0016887">
    <property type="term" value="F:ATP hydrolysis activity"/>
    <property type="evidence" value="ECO:0007669"/>
    <property type="project" value="InterPro"/>
</dbReference>
<reference evidence="12 13" key="1">
    <citation type="submission" date="2019-07" db="EMBL/GenBank/DDBJ databases">
        <title>Microlunatus dokdonensis sp. nov. isolated from the rhizospheric soil of the wild plant Elymus tsukushiensis.</title>
        <authorList>
            <person name="Ghim S.-Y."/>
            <person name="Hwang Y.-J."/>
            <person name="Son J.-S."/>
            <person name="Shin J.-H."/>
        </authorList>
    </citation>
    <scope>NUCLEOTIDE SEQUENCE [LARGE SCALE GENOMIC DNA]</scope>
    <source>
        <strain evidence="12 13">KUDC0627</strain>
    </source>
</reference>
<dbReference type="PANTHER" id="PTHR42771">
    <property type="entry name" value="IRON(3+)-HYDROXAMATE IMPORT ATP-BINDING PROTEIN FHUC"/>
    <property type="match status" value="1"/>
</dbReference>
<dbReference type="GO" id="GO:0005524">
    <property type="term" value="F:ATP binding"/>
    <property type="evidence" value="ECO:0007669"/>
    <property type="project" value="UniProtKB-KW"/>
</dbReference>
<keyword evidence="3" id="KW-1003">Cell membrane</keyword>
<dbReference type="Gene3D" id="3.40.50.300">
    <property type="entry name" value="P-loop containing nucleotide triphosphate hydrolases"/>
    <property type="match status" value="1"/>
</dbReference>
<dbReference type="SMART" id="SM00382">
    <property type="entry name" value="AAA"/>
    <property type="match status" value="1"/>
</dbReference>
<dbReference type="AlphaFoldDB" id="A0A516Q5B1"/>
<evidence type="ECO:0000313" key="13">
    <source>
        <dbReference type="Proteomes" id="UP000319263"/>
    </source>
</evidence>
<gene>
    <name evidence="12" type="ORF">FOE78_03655</name>
</gene>
<keyword evidence="5" id="KW-0547">Nucleotide-binding</keyword>
<dbReference type="GO" id="GO:0005886">
    <property type="term" value="C:plasma membrane"/>
    <property type="evidence" value="ECO:0007669"/>
    <property type="project" value="UniProtKB-SubCell"/>
</dbReference>
<accession>A0A516Q5B1</accession>
<dbReference type="Pfam" id="PF00005">
    <property type="entry name" value="ABC_tran"/>
    <property type="match status" value="1"/>
</dbReference>
<evidence type="ECO:0000259" key="11">
    <source>
        <dbReference type="PROSITE" id="PS50893"/>
    </source>
</evidence>
<feature type="region of interest" description="Disordered" evidence="10">
    <location>
        <begin position="1"/>
        <end position="20"/>
    </location>
</feature>